<evidence type="ECO:0000313" key="2">
    <source>
        <dbReference type="EMBL" id="GIE96320.1"/>
    </source>
</evidence>
<organism evidence="2 3">
    <name type="scientific">Paractinoplanes rishiriensis</name>
    <dbReference type="NCBI Taxonomy" id="1050105"/>
    <lineage>
        <taxon>Bacteria</taxon>
        <taxon>Bacillati</taxon>
        <taxon>Actinomycetota</taxon>
        <taxon>Actinomycetes</taxon>
        <taxon>Micromonosporales</taxon>
        <taxon>Micromonosporaceae</taxon>
        <taxon>Paractinoplanes</taxon>
    </lineage>
</organism>
<evidence type="ECO:0000313" key="3">
    <source>
        <dbReference type="Proteomes" id="UP000636960"/>
    </source>
</evidence>
<name>A0A919MXY7_9ACTN</name>
<comment type="caution">
    <text evidence="2">The sequence shown here is derived from an EMBL/GenBank/DDBJ whole genome shotgun (WGS) entry which is preliminary data.</text>
</comment>
<protein>
    <recommendedName>
        <fullName evidence="4">Asparagine synthetase domain-containing protein</fullName>
    </recommendedName>
</protein>
<feature type="compositionally biased region" description="Basic and acidic residues" evidence="1">
    <location>
        <begin position="529"/>
        <end position="540"/>
    </location>
</feature>
<proteinExistence type="predicted"/>
<evidence type="ECO:0000256" key="1">
    <source>
        <dbReference type="SAM" id="MobiDB-lite"/>
    </source>
</evidence>
<accession>A0A919MXY7</accession>
<dbReference type="AlphaFoldDB" id="A0A919MXY7"/>
<evidence type="ECO:0008006" key="4">
    <source>
        <dbReference type="Google" id="ProtNLM"/>
    </source>
</evidence>
<dbReference type="EMBL" id="BOMV01000042">
    <property type="protein sequence ID" value="GIE96320.1"/>
    <property type="molecule type" value="Genomic_DNA"/>
</dbReference>
<dbReference type="Proteomes" id="UP000636960">
    <property type="component" value="Unassembled WGS sequence"/>
</dbReference>
<feature type="region of interest" description="Disordered" evidence="1">
    <location>
        <begin position="506"/>
        <end position="540"/>
    </location>
</feature>
<reference evidence="2" key="1">
    <citation type="submission" date="2021-01" db="EMBL/GenBank/DDBJ databases">
        <title>Whole genome shotgun sequence of Actinoplanes rishiriensis NBRC 108556.</title>
        <authorList>
            <person name="Komaki H."/>
            <person name="Tamura T."/>
        </authorList>
    </citation>
    <scope>NUCLEOTIDE SEQUENCE</scope>
    <source>
        <strain evidence="2">NBRC 108556</strain>
    </source>
</reference>
<sequence>MPDANSRQRSLFHPYTHAANRTGHRLSYHSEMVDTPVIYQRSGSRPRLRHTGPIDPARRLTVLGVHGSGAVAGTFVSDVAGYQAVVDRAGAAVTPDWFGDNVRGSLCAYLWDNESGTVLVLPDPLAGGLVYVHESGDLTAVSSGLAELVGTLARLGRKPAKSLGFLAEVVATTNGGWAHPASYQGVDVLAPFEYLEIGATGVRRCTYRAAARLLDGSVPYRERLAAAAAEIRSNVAALATAGRDPKVLHLTAGFDSRLMLAAILEGGFADRVHFTCTGRSDTADKRVSAALAAEFGLTMTEGQGAPLAEHPRTLTDQVLWQMRAAYGMATVGPHRGYRPGGSVIGAGGYGEIARSFYSHRLRHLDQHDVPAVVGTLWGGDVLSLGPRGLLAPALVERVHAGLAERLAAAGRLGVRADARWDHLYLTGRNRYFVGEISRQWTPVAARFDPLYSLNAAALALSLPVDERSANLVGFDLMNQFCPALAELPFGEDRYTDTYRRLRGEPRRRPFTADRPPARVVPTFPVPPQPRDRETFPEPTAADRDLAERLRIVPAQAAGIGPMRAEVRRLAAEIGPDRLDTIVNRPVFDRFLRAEVTNRGRFRALSGLRTALLWYTDPDGITNRPRWLPSRQPGTPVPR</sequence>
<gene>
    <name evidence="2" type="ORF">Ari01nite_37850</name>
</gene>
<keyword evidence="3" id="KW-1185">Reference proteome</keyword>